<comment type="caution">
    <text evidence="2">The sequence shown here is derived from an EMBL/GenBank/DDBJ whole genome shotgun (WGS) entry which is preliminary data.</text>
</comment>
<proteinExistence type="predicted"/>
<name>A0A4Q2EKA3_9ACTN</name>
<accession>A0A4Q2EKA3</accession>
<dbReference type="OrthoDB" id="8857320at2"/>
<dbReference type="EMBL" id="PPCV01000002">
    <property type="protein sequence ID" value="RXW32904.1"/>
    <property type="molecule type" value="Genomic_DNA"/>
</dbReference>
<dbReference type="InterPro" id="IPR025870">
    <property type="entry name" value="Glyoxalase-like_dom"/>
</dbReference>
<evidence type="ECO:0000259" key="1">
    <source>
        <dbReference type="Pfam" id="PF13468"/>
    </source>
</evidence>
<evidence type="ECO:0000313" key="2">
    <source>
        <dbReference type="EMBL" id="RXW32904.1"/>
    </source>
</evidence>
<dbReference type="PANTHER" id="PTHR40265">
    <property type="entry name" value="BLL2707 PROTEIN"/>
    <property type="match status" value="1"/>
</dbReference>
<feature type="domain" description="Glyoxalase-like" evidence="1">
    <location>
        <begin position="14"/>
        <end position="174"/>
    </location>
</feature>
<dbReference type="Gene3D" id="3.10.180.10">
    <property type="entry name" value="2,3-Dihydroxybiphenyl 1,2-Dioxygenase, domain 1"/>
    <property type="match status" value="1"/>
</dbReference>
<reference evidence="2 3" key="1">
    <citation type="submission" date="2018-01" db="EMBL/GenBank/DDBJ databases">
        <title>Lactibacter flavus gen. nov., sp. nov., a novel bacterium of the family Propionibacteriaceae isolated from raw milk and dairy products.</title>
        <authorList>
            <person name="Wenning M."/>
            <person name="Breitenwieser F."/>
            <person name="Huptas C."/>
            <person name="von Neubeck M."/>
            <person name="Busse H.-J."/>
            <person name="Scherer S."/>
        </authorList>
    </citation>
    <scope>NUCLEOTIDE SEQUENCE [LARGE SCALE GENOMIC DNA]</scope>
    <source>
        <strain evidence="2 3">VG341</strain>
    </source>
</reference>
<keyword evidence="3" id="KW-1185">Reference proteome</keyword>
<evidence type="ECO:0000313" key="3">
    <source>
        <dbReference type="Proteomes" id="UP000290624"/>
    </source>
</evidence>
<protein>
    <submittedName>
        <fullName evidence="2">Glycosyltransferase</fullName>
    </submittedName>
</protein>
<sequence>MRLSNLTFAAGPDGLAPAVARLEAALGVSFRDGGFHPRFGTRNNILTVGGGRYLEVVEVLEHPAAEKAVFGQAVRARSELGGGWLAWVLEVDDMAPLEERLERTAVHGSRLFPDGRRLEWDQIGIKGLLADPQLPFFVRWTSPEEVRPAALAPVDVDILEIRLSGSPERVSEWIGTDLGPVFDGVALTFDAPNGNPGIESVTFRCPNGLVTI</sequence>
<dbReference type="AlphaFoldDB" id="A0A4Q2EKA3"/>
<dbReference type="Pfam" id="PF13468">
    <property type="entry name" value="Glyoxalase_3"/>
    <property type="match status" value="1"/>
</dbReference>
<dbReference type="RefSeq" id="WP_129457794.1">
    <property type="nucleotide sequence ID" value="NZ_PPCV01000002.1"/>
</dbReference>
<dbReference type="GO" id="GO:0016740">
    <property type="term" value="F:transferase activity"/>
    <property type="evidence" value="ECO:0007669"/>
    <property type="project" value="UniProtKB-KW"/>
</dbReference>
<organism evidence="2 3">
    <name type="scientific">Propioniciclava flava</name>
    <dbReference type="NCBI Taxonomy" id="2072026"/>
    <lineage>
        <taxon>Bacteria</taxon>
        <taxon>Bacillati</taxon>
        <taxon>Actinomycetota</taxon>
        <taxon>Actinomycetes</taxon>
        <taxon>Propionibacteriales</taxon>
        <taxon>Propionibacteriaceae</taxon>
        <taxon>Propioniciclava</taxon>
    </lineage>
</organism>
<keyword evidence="2" id="KW-0808">Transferase</keyword>
<dbReference type="Proteomes" id="UP000290624">
    <property type="component" value="Unassembled WGS sequence"/>
</dbReference>
<gene>
    <name evidence="2" type="ORF">C1706_03200</name>
</gene>
<dbReference type="InterPro" id="IPR029068">
    <property type="entry name" value="Glyas_Bleomycin-R_OHBP_Dase"/>
</dbReference>
<dbReference type="PANTHER" id="PTHR40265:SF1">
    <property type="entry name" value="GLYOXALASE-LIKE DOMAIN-CONTAINING PROTEIN"/>
    <property type="match status" value="1"/>
</dbReference>